<feature type="region of interest" description="Disordered" evidence="1">
    <location>
        <begin position="686"/>
        <end position="866"/>
    </location>
</feature>
<dbReference type="InParanoid" id="A0A165BCJ5"/>
<gene>
    <name evidence="3" type="ORF">LAESUDRAFT_816345</name>
</gene>
<dbReference type="Proteomes" id="UP000076871">
    <property type="component" value="Unassembled WGS sequence"/>
</dbReference>
<evidence type="ECO:0000313" key="4">
    <source>
        <dbReference type="Proteomes" id="UP000076871"/>
    </source>
</evidence>
<dbReference type="InterPro" id="IPR057725">
    <property type="entry name" value="Ams2-SPT21_N"/>
</dbReference>
<dbReference type="Pfam" id="PF25823">
    <property type="entry name" value="Ams2-SPT21_N"/>
    <property type="match status" value="1"/>
</dbReference>
<feature type="compositionally biased region" description="Basic and acidic residues" evidence="1">
    <location>
        <begin position="594"/>
        <end position="635"/>
    </location>
</feature>
<sequence length="1092" mass="116326">MENRLLRVRALYTINGAPQYILALSHKPVSVSLIPSHLIPGATARSSPAFSSDAPIFGRAPLVPCLQAICHSSPELAPGSGRDYSVYALDPIESQARANGSGPIPVNVAIGLGLMSWSLQAANNDMTVIGTFISNGYREDSLEVIFSLREAAYMPLLPPPRRNPTADTNLRPLMTMKPLPIRRSRQSDVPSKRSRSKKPLAEPESSSFADSSTGSAFKEIGSMRGEDESSSLSGSCITFPADVFAPIPSSSSTSTTATDTQGILQTLLHALATSPSKNAQLLSALSTIDSQDASQQSNVALFEALQKLLSNVSTSTNTTVAPSDLTNSSSPYHASSITGLPQAPFSLPPTLPASPDLPTQTLPNLSSGGTFPRLVPTLTAPSSSKAHPQDDDDDIVILDKENVNPSAFRRRNTFSGKGKDRAMPAAVTATAAGPLNKSLTAPHRLISNSAHTDAGASSSRNEIPAQHCLEHTVHPPRVSTLDFRRGTHAFDTASEPARRPLRKRTLSEFMEERDREREARARRRRGLSTAGGNANTDVHAQSEPAVPVAVSVSSPAKGKAVDRGERLKRKRYIVPEWARTTTATQPRLAGRPAGRRDREESPSKRAKDTKTKQKTRKEFENAKAQERARGRERTRTVLSSSDALTSSASSIPACASSITSSTAGSAPASAVFRGEIKTLPRPIVADSSDVPVFSSPPATRPLATSSSAVPEPPSTPVRSRNRLAEPSSNNTDLFGSPLFTPRRAQSSPRTPRLPGIYAGRNLRFSPSRHSRESTRSVRSRRLRSLSPGIRHEELENVESPSSSLPVASSDVEDSGESEWYAGEQGWSRTLALSSPLPPSSPILSPEDDWVAEHEEIDADPEAPTDADADVLVNTVVGDMSEENKVDEEGSALPSTVPSVPQSPSTSVPQSFDSTPDPNQDAIPPDFALGVSNALFPTADNGDNGDFDFNAMFADMSGLDPAIAATSDFSVTSMPEFDFSTFTSSTDFDRLYMPDSDAFLDQSAPFVATTNADAMADEVDAVFGDLAAHDGLDFTQFWESMKPLVGESMGVAEAGEEEEKDATNAGDASAAAVTVDSAKLADSMQSLLSGCVM</sequence>
<feature type="compositionally biased region" description="Low complexity" evidence="1">
    <location>
        <begin position="205"/>
        <end position="214"/>
    </location>
</feature>
<organism evidence="3 4">
    <name type="scientific">Laetiporus sulphureus 93-53</name>
    <dbReference type="NCBI Taxonomy" id="1314785"/>
    <lineage>
        <taxon>Eukaryota</taxon>
        <taxon>Fungi</taxon>
        <taxon>Dikarya</taxon>
        <taxon>Basidiomycota</taxon>
        <taxon>Agaricomycotina</taxon>
        <taxon>Agaricomycetes</taxon>
        <taxon>Polyporales</taxon>
        <taxon>Laetiporus</taxon>
    </lineage>
</organism>
<feature type="compositionally biased region" description="Low complexity" evidence="1">
    <location>
        <begin position="544"/>
        <end position="556"/>
    </location>
</feature>
<dbReference type="AlphaFoldDB" id="A0A165BCJ5"/>
<dbReference type="OrthoDB" id="3199820at2759"/>
<name>A0A165BCJ5_9APHY</name>
<feature type="compositionally biased region" description="Basic and acidic residues" evidence="1">
    <location>
        <begin position="510"/>
        <end position="519"/>
    </location>
</feature>
<feature type="compositionally biased region" description="Acidic residues" evidence="1">
    <location>
        <begin position="845"/>
        <end position="866"/>
    </location>
</feature>
<feature type="compositionally biased region" description="Low complexity" evidence="1">
    <location>
        <begin position="799"/>
        <end position="809"/>
    </location>
</feature>
<protein>
    <recommendedName>
        <fullName evidence="2">Ams2/SPT21 N-terminal domain-containing protein</fullName>
    </recommendedName>
</protein>
<feature type="compositionally biased region" description="Low complexity" evidence="1">
    <location>
        <begin position="686"/>
        <end position="697"/>
    </location>
</feature>
<evidence type="ECO:0000256" key="1">
    <source>
        <dbReference type="SAM" id="MobiDB-lite"/>
    </source>
</evidence>
<accession>A0A165BCJ5</accession>
<evidence type="ECO:0000259" key="2">
    <source>
        <dbReference type="Pfam" id="PF25823"/>
    </source>
</evidence>
<feature type="region of interest" description="Disordered" evidence="1">
    <location>
        <begin position="882"/>
        <end position="919"/>
    </location>
</feature>
<reference evidence="3 4" key="1">
    <citation type="journal article" date="2016" name="Mol. Biol. Evol.">
        <title>Comparative Genomics of Early-Diverging Mushroom-Forming Fungi Provides Insights into the Origins of Lignocellulose Decay Capabilities.</title>
        <authorList>
            <person name="Nagy L.G."/>
            <person name="Riley R."/>
            <person name="Tritt A."/>
            <person name="Adam C."/>
            <person name="Daum C."/>
            <person name="Floudas D."/>
            <person name="Sun H."/>
            <person name="Yadav J.S."/>
            <person name="Pangilinan J."/>
            <person name="Larsson K.H."/>
            <person name="Matsuura K."/>
            <person name="Barry K."/>
            <person name="Labutti K."/>
            <person name="Kuo R."/>
            <person name="Ohm R.A."/>
            <person name="Bhattacharya S.S."/>
            <person name="Shirouzu T."/>
            <person name="Yoshinaga Y."/>
            <person name="Martin F.M."/>
            <person name="Grigoriev I.V."/>
            <person name="Hibbett D.S."/>
        </authorList>
    </citation>
    <scope>NUCLEOTIDE SEQUENCE [LARGE SCALE GENOMIC DNA]</scope>
    <source>
        <strain evidence="3 4">93-53</strain>
    </source>
</reference>
<feature type="region of interest" description="Disordered" evidence="1">
    <location>
        <begin position="158"/>
        <end position="214"/>
    </location>
</feature>
<feature type="region of interest" description="Disordered" evidence="1">
    <location>
        <begin position="316"/>
        <end position="391"/>
    </location>
</feature>
<feature type="compositionally biased region" description="Polar residues" evidence="1">
    <location>
        <begin position="530"/>
        <end position="539"/>
    </location>
</feature>
<feature type="compositionally biased region" description="Low complexity" evidence="1">
    <location>
        <begin position="638"/>
        <end position="652"/>
    </location>
</feature>
<keyword evidence="4" id="KW-1185">Reference proteome</keyword>
<feature type="region of interest" description="Disordered" evidence="1">
    <location>
        <begin position="577"/>
        <end position="652"/>
    </location>
</feature>
<feature type="compositionally biased region" description="Low complexity" evidence="1">
    <location>
        <begin position="893"/>
        <end position="910"/>
    </location>
</feature>
<evidence type="ECO:0000313" key="3">
    <source>
        <dbReference type="EMBL" id="KZT00742.1"/>
    </source>
</evidence>
<dbReference type="RefSeq" id="XP_040758482.1">
    <property type="nucleotide sequence ID" value="XM_040914768.1"/>
</dbReference>
<feature type="region of interest" description="Disordered" evidence="1">
    <location>
        <begin position="492"/>
        <end position="564"/>
    </location>
</feature>
<feature type="compositionally biased region" description="Polar residues" evidence="1">
    <location>
        <begin position="324"/>
        <end position="339"/>
    </location>
</feature>
<dbReference type="GeneID" id="63831795"/>
<feature type="compositionally biased region" description="Polar residues" evidence="1">
    <location>
        <begin position="357"/>
        <end position="369"/>
    </location>
</feature>
<dbReference type="EMBL" id="KV427678">
    <property type="protein sequence ID" value="KZT00742.1"/>
    <property type="molecule type" value="Genomic_DNA"/>
</dbReference>
<proteinExistence type="predicted"/>
<feature type="domain" description="Ams2/SPT21 N-terminal" evidence="2">
    <location>
        <begin position="62"/>
        <end position="135"/>
    </location>
</feature>